<name>D7CX43_TRURR</name>
<dbReference type="SUPFAM" id="SSF143880">
    <property type="entry name" value="NE0471 N-terminal domain-like"/>
    <property type="match status" value="1"/>
</dbReference>
<dbReference type="HOGENOM" id="CLU_153045_1_0_0"/>
<protein>
    <recommendedName>
        <fullName evidence="3">DUF2442 domain-containing protein</fullName>
    </recommendedName>
</protein>
<dbReference type="Pfam" id="PF10387">
    <property type="entry name" value="DUF2442"/>
    <property type="match status" value="1"/>
</dbReference>
<reference evidence="1 2" key="2">
    <citation type="journal article" date="2011" name="Stand. Genomic Sci.">
        <title>Complete genome sequence of Truepera radiovictrix type strain (RQ-24).</title>
        <authorList>
            <person name="Ivanova N."/>
            <person name="Rohde C."/>
            <person name="Munk C."/>
            <person name="Nolan M."/>
            <person name="Lucas S."/>
            <person name="Del Rio T.G."/>
            <person name="Tice H."/>
            <person name="Deshpande S."/>
            <person name="Cheng J.F."/>
            <person name="Tapia R."/>
            <person name="Han C."/>
            <person name="Goodwin L."/>
            <person name="Pitluck S."/>
            <person name="Liolios K."/>
            <person name="Mavromatis K."/>
            <person name="Mikhailova N."/>
            <person name="Pati A."/>
            <person name="Chen A."/>
            <person name="Palaniappan K."/>
            <person name="Land M."/>
            <person name="Hauser L."/>
            <person name="Chang Y.J."/>
            <person name="Jeffries C.D."/>
            <person name="Brambilla E."/>
            <person name="Rohde M."/>
            <person name="Goker M."/>
            <person name="Tindall B.J."/>
            <person name="Woyke T."/>
            <person name="Bristow J."/>
            <person name="Eisen J.A."/>
            <person name="Markowitz V."/>
            <person name="Hugenholtz P."/>
            <person name="Kyrpides N.C."/>
            <person name="Klenk H.P."/>
            <person name="Lapidus A."/>
        </authorList>
    </citation>
    <scope>NUCLEOTIDE SEQUENCE [LARGE SCALE GENOMIC DNA]</scope>
    <source>
        <strain evidence="2">DSM 17093 / CIP 108686 / LMG 22925 / RQ-24</strain>
    </source>
</reference>
<evidence type="ECO:0008006" key="3">
    <source>
        <dbReference type="Google" id="ProtNLM"/>
    </source>
</evidence>
<organism evidence="1 2">
    <name type="scientific">Truepera radiovictrix (strain DSM 17093 / CIP 108686 / LMG 22925 / RQ-24)</name>
    <dbReference type="NCBI Taxonomy" id="649638"/>
    <lineage>
        <taxon>Bacteria</taxon>
        <taxon>Thermotogati</taxon>
        <taxon>Deinococcota</taxon>
        <taxon>Deinococci</taxon>
        <taxon>Trueperales</taxon>
        <taxon>Trueperaceae</taxon>
        <taxon>Truepera</taxon>
    </lineage>
</organism>
<keyword evidence="2" id="KW-1185">Reference proteome</keyword>
<dbReference type="InterPro" id="IPR018841">
    <property type="entry name" value="DUF2442"/>
</dbReference>
<dbReference type="AlphaFoldDB" id="D7CX43"/>
<sequence>MSVIANLIEVRALPDYKLWLHYDDGVVGEVDLSQLVGKGVFKLWNDYRRFEQVVIGPHGELAWGDDIDLCADALYLELSGKRPEEVFASLRTEHVDA</sequence>
<reference evidence="2" key="1">
    <citation type="submission" date="2010-05" db="EMBL/GenBank/DDBJ databases">
        <title>The complete genome of Truepera radiovictris DSM 17093.</title>
        <authorList>
            <consortium name="US DOE Joint Genome Institute (JGI-PGF)"/>
            <person name="Lucas S."/>
            <person name="Copeland A."/>
            <person name="Lapidus A."/>
            <person name="Glavina del Rio T."/>
            <person name="Dalin E."/>
            <person name="Tice H."/>
            <person name="Bruce D."/>
            <person name="Goodwin L."/>
            <person name="Pitluck S."/>
            <person name="Kyrpides N."/>
            <person name="Mavromatis K."/>
            <person name="Ovchinnikova G."/>
            <person name="Munk A.C."/>
            <person name="Detter J.C."/>
            <person name="Han C."/>
            <person name="Tapia R."/>
            <person name="Land M."/>
            <person name="Hauser L."/>
            <person name="Markowitz V."/>
            <person name="Cheng J.-F."/>
            <person name="Hugenholtz P."/>
            <person name="Woyke T."/>
            <person name="Wu D."/>
            <person name="Tindall B."/>
            <person name="Pomrenke H.G."/>
            <person name="Brambilla E."/>
            <person name="Klenk H.-P."/>
            <person name="Eisen J.A."/>
        </authorList>
    </citation>
    <scope>NUCLEOTIDE SEQUENCE [LARGE SCALE GENOMIC DNA]</scope>
    <source>
        <strain evidence="2">DSM 17093 / CIP 108686 / LMG 22925 / RQ-24</strain>
    </source>
</reference>
<evidence type="ECO:0000313" key="1">
    <source>
        <dbReference type="EMBL" id="ADI14551.1"/>
    </source>
</evidence>
<dbReference type="RefSeq" id="WP_013177919.1">
    <property type="nucleotide sequence ID" value="NC_014221.1"/>
</dbReference>
<dbReference type="Gene3D" id="3.30.2020.10">
    <property type="entry name" value="NE0471-like N-terminal domain"/>
    <property type="match status" value="1"/>
</dbReference>
<dbReference type="eggNOG" id="ENOG50337C3">
    <property type="taxonomic scope" value="Bacteria"/>
</dbReference>
<dbReference type="STRING" id="649638.Trad_1429"/>
<accession>D7CX43</accession>
<dbReference type="OrthoDB" id="162796at2"/>
<evidence type="ECO:0000313" key="2">
    <source>
        <dbReference type="Proteomes" id="UP000000379"/>
    </source>
</evidence>
<proteinExistence type="predicted"/>
<dbReference type="Proteomes" id="UP000000379">
    <property type="component" value="Chromosome"/>
</dbReference>
<dbReference type="KEGG" id="tra:Trad_1429"/>
<gene>
    <name evidence="1" type="ordered locus">Trad_1429</name>
</gene>
<dbReference type="EMBL" id="CP002049">
    <property type="protein sequence ID" value="ADI14551.1"/>
    <property type="molecule type" value="Genomic_DNA"/>
</dbReference>
<dbReference type="InterPro" id="IPR036782">
    <property type="entry name" value="NE0471-like_N"/>
</dbReference>